<dbReference type="Proteomes" id="UP001322512">
    <property type="component" value="Chromosome"/>
</dbReference>
<proteinExistence type="predicted"/>
<evidence type="ECO:0000313" key="3">
    <source>
        <dbReference type="Proteomes" id="UP000008707"/>
    </source>
</evidence>
<dbReference type="OrthoDB" id="7768239at2"/>
<reference evidence="2 4" key="4">
    <citation type="submission" date="2023-11" db="EMBL/GenBank/DDBJ databases">
        <title>MicrobeMod: A computational toolkit for identifying prokaryotic methylation and restriction-modification with nanopore sequencing.</title>
        <authorList>
            <person name="Crits-Christoph A."/>
            <person name="Kang S.C."/>
            <person name="Lee H."/>
            <person name="Ostrov N."/>
        </authorList>
    </citation>
    <scope>NUCLEOTIDE SEQUENCE [LARGE SCALE GENOMIC DNA]</scope>
    <source>
        <strain evidence="2 4">ATCC 33173</strain>
    </source>
</reference>
<evidence type="ECO:0000313" key="1">
    <source>
        <dbReference type="EMBL" id="SJK83898.1"/>
    </source>
</evidence>
<reference evidence="1" key="2">
    <citation type="submission" date="2010-05" db="EMBL/GenBank/DDBJ databases">
        <title>Revision and reannotation of the Halomonas elongata DSM 2581(T) genome.</title>
        <authorList>
            <person name="Pfeiffer F."/>
            <person name="Bagyan I."/>
            <person name="Alfaro-Espinoza G."/>
            <person name="Zamora-Lagos M.A."/>
            <person name="Habermann B."/>
            <person name="Oesterhelt D."/>
            <person name="Kunte H.J."/>
        </authorList>
    </citation>
    <scope>NUCLEOTIDE SEQUENCE</scope>
    <source>
        <strain evidence="1">Type strain: DSM 2581</strain>
    </source>
</reference>
<evidence type="ECO:0000313" key="4">
    <source>
        <dbReference type="Proteomes" id="UP001322512"/>
    </source>
</evidence>
<protein>
    <submittedName>
        <fullName evidence="1">Uncharacterized protein</fullName>
    </submittedName>
</protein>
<reference evidence="1" key="1">
    <citation type="journal article" date="2010" name="Environ. Microbiol.">
        <title>A blueprint of ectoine metabolism from the genome of the industrial producer Halomonas elongata DSM 2581(T).</title>
        <authorList>
            <person name="Schwibbert K."/>
            <person name="Marin-Sanguino A."/>
            <person name="Bagyan I."/>
            <person name="Heidrich G."/>
            <person name="Lentzen G."/>
            <person name="Seitz H."/>
            <person name="Rampp M."/>
            <person name="Schuster S.C."/>
            <person name="Klenk H.P."/>
            <person name="Pfeiffer F."/>
            <person name="Oesterhelt D."/>
            <person name="Kunte H.J."/>
        </authorList>
    </citation>
    <scope>NUCLEOTIDE SEQUENCE</scope>
    <source>
        <strain evidence="1">Type strain: DSM 2581</strain>
    </source>
</reference>
<accession>A0A1R4A4J5</accession>
<gene>
    <name evidence="1" type="ORF">HELO_4398B</name>
    <name evidence="2" type="ORF">SR933_16875</name>
</gene>
<name>A0A1R4A4J5_HALED</name>
<dbReference type="GeneID" id="91011855"/>
<sequence>MSRKIAFPFLTLPDQVVKTGEWMIGDVGEPLFPCNTFLDFWDYDRDLEVALELCVDLPAASEVLDLGSDDLELIALLKVGTGMGSTPRTILHSSLVAVDESEGRAMLAAKLDGSRLSSRLWLEASLVLAAEPRSPGKLSPCQPGARLWSSSINVLLEDGGDSRLPMEAVPFSQIFKDRRHEDALWYLDWRPSAWDSDFAGSVRLYLNKDRETFLQKVLDGDPFYLHMIMADVMLQLVSAYIRSDVSDSPHDHGEGSLARQTHDWLILAFPGLSVHAARTLLHDKPGDFHAAIHAAAAVEDEA</sequence>
<reference evidence="3" key="3">
    <citation type="journal article" date="2011" name="Environ. Microbiol.">
        <title>A blueprint of ectoine metabolism from the genome of the industrial producer Halomonas elongata DSM 2581(T).</title>
        <authorList>
            <person name="Schwibbert K."/>
            <person name="Marin-Sanguino A."/>
            <person name="Bagyan I."/>
            <person name="Heidrich G."/>
            <person name="Lentzen G."/>
            <person name="Seitz H."/>
            <person name="Rampp M."/>
            <person name="Schuster S.C."/>
            <person name="Klenk H.P."/>
            <person name="Pfeiffer F."/>
            <person name="Oesterhelt D."/>
            <person name="Kunte H.J."/>
        </authorList>
    </citation>
    <scope>NUCLEOTIDE SEQUENCE [LARGE SCALE GENOMIC DNA]</scope>
    <source>
        <strain evidence="3">ATCC 33173 / DSM 2581 / NBRC 15536 / NCIMB 2198 / 1H9</strain>
    </source>
</reference>
<dbReference type="EMBL" id="FN869568">
    <property type="protein sequence ID" value="SJK83898.1"/>
    <property type="molecule type" value="Genomic_DNA"/>
</dbReference>
<organism evidence="1 3">
    <name type="scientific">Halomonas elongata (strain ATCC 33173 / DSM 2581 / NBRC 15536 / NCIMB 2198 / 1H9)</name>
    <dbReference type="NCBI Taxonomy" id="768066"/>
    <lineage>
        <taxon>Bacteria</taxon>
        <taxon>Pseudomonadati</taxon>
        <taxon>Pseudomonadota</taxon>
        <taxon>Gammaproteobacteria</taxon>
        <taxon>Oceanospirillales</taxon>
        <taxon>Halomonadaceae</taxon>
        <taxon>Halomonas</taxon>
    </lineage>
</organism>
<dbReference type="KEGG" id="hel:HELO_4398B"/>
<dbReference type="RefSeq" id="WP_109637569.1">
    <property type="nucleotide sequence ID" value="NC_014532.2"/>
</dbReference>
<dbReference type="AlphaFoldDB" id="A0A1R4A4J5"/>
<keyword evidence="4" id="KW-1185">Reference proteome</keyword>
<evidence type="ECO:0000313" key="2">
    <source>
        <dbReference type="EMBL" id="WPU46901.1"/>
    </source>
</evidence>
<dbReference type="EMBL" id="CP139472">
    <property type="protein sequence ID" value="WPU46901.1"/>
    <property type="molecule type" value="Genomic_DNA"/>
</dbReference>
<dbReference type="Proteomes" id="UP000008707">
    <property type="component" value="Chromosome"/>
</dbReference>